<evidence type="ECO:0000313" key="13">
    <source>
        <dbReference type="Proteomes" id="UP001595912"/>
    </source>
</evidence>
<keyword evidence="13" id="KW-1185">Reference proteome</keyword>
<dbReference type="SUPFAM" id="SSF53383">
    <property type="entry name" value="PLP-dependent transferases"/>
    <property type="match status" value="1"/>
</dbReference>
<feature type="domain" description="Aminotransferase class V" evidence="11">
    <location>
        <begin position="3"/>
        <end position="358"/>
    </location>
</feature>
<comment type="cofactor">
    <cofactor evidence="1 10">
        <name>pyridoxal 5'-phosphate</name>
        <dbReference type="ChEBI" id="CHEBI:597326"/>
    </cofactor>
</comment>
<comment type="catalytic activity">
    <reaction evidence="9">
        <text>(sulfur carrier)-H + L-cysteine = (sulfur carrier)-SH + L-alanine</text>
        <dbReference type="Rhea" id="RHEA:43892"/>
        <dbReference type="Rhea" id="RHEA-COMP:14737"/>
        <dbReference type="Rhea" id="RHEA-COMP:14739"/>
        <dbReference type="ChEBI" id="CHEBI:29917"/>
        <dbReference type="ChEBI" id="CHEBI:35235"/>
        <dbReference type="ChEBI" id="CHEBI:57972"/>
        <dbReference type="ChEBI" id="CHEBI:64428"/>
        <dbReference type="EC" id="2.8.1.7"/>
    </reaction>
</comment>
<dbReference type="PIRSF" id="PIRSF005572">
    <property type="entry name" value="NifS"/>
    <property type="match status" value="1"/>
</dbReference>
<dbReference type="Proteomes" id="UP001595912">
    <property type="component" value="Unassembled WGS sequence"/>
</dbReference>
<evidence type="ECO:0000256" key="10">
    <source>
        <dbReference type="RuleBase" id="RU004504"/>
    </source>
</evidence>
<dbReference type="Gene3D" id="3.40.640.10">
    <property type="entry name" value="Type I PLP-dependent aspartate aminotransferase-like (Major domain)"/>
    <property type="match status" value="1"/>
</dbReference>
<gene>
    <name evidence="12" type="ORF">ACFPIJ_11985</name>
</gene>
<evidence type="ECO:0000313" key="12">
    <source>
        <dbReference type="EMBL" id="MFC4998552.1"/>
    </source>
</evidence>
<dbReference type="Gene3D" id="1.10.260.50">
    <property type="match status" value="1"/>
</dbReference>
<evidence type="ECO:0000256" key="1">
    <source>
        <dbReference type="ARBA" id="ARBA00001933"/>
    </source>
</evidence>
<evidence type="ECO:0000256" key="2">
    <source>
        <dbReference type="ARBA" id="ARBA00006490"/>
    </source>
</evidence>
<name>A0ABV9VRB0_9ACTN</name>
<dbReference type="InterPro" id="IPR020578">
    <property type="entry name" value="Aminotrans_V_PyrdxlP_BS"/>
</dbReference>
<dbReference type="Pfam" id="PF00266">
    <property type="entry name" value="Aminotran_5"/>
    <property type="match status" value="1"/>
</dbReference>
<reference evidence="13" key="1">
    <citation type="journal article" date="2019" name="Int. J. Syst. Evol. Microbiol.">
        <title>The Global Catalogue of Microorganisms (GCM) 10K type strain sequencing project: providing services to taxonomists for standard genome sequencing and annotation.</title>
        <authorList>
            <consortium name="The Broad Institute Genomics Platform"/>
            <consortium name="The Broad Institute Genome Sequencing Center for Infectious Disease"/>
            <person name="Wu L."/>
            <person name="Ma J."/>
        </authorList>
    </citation>
    <scope>NUCLEOTIDE SEQUENCE [LARGE SCALE GENOMIC DNA]</scope>
    <source>
        <strain evidence="13">CGMCC 4.7152</strain>
    </source>
</reference>
<organism evidence="12 13">
    <name type="scientific">Dactylosporangium cerinum</name>
    <dbReference type="NCBI Taxonomy" id="1434730"/>
    <lineage>
        <taxon>Bacteria</taxon>
        <taxon>Bacillati</taxon>
        <taxon>Actinomycetota</taxon>
        <taxon>Actinomycetes</taxon>
        <taxon>Micromonosporales</taxon>
        <taxon>Micromonosporaceae</taxon>
        <taxon>Dactylosporangium</taxon>
    </lineage>
</organism>
<keyword evidence="4" id="KW-0808">Transferase</keyword>
<dbReference type="EMBL" id="JBHSIU010000012">
    <property type="protein sequence ID" value="MFC4998552.1"/>
    <property type="molecule type" value="Genomic_DNA"/>
</dbReference>
<evidence type="ECO:0000256" key="6">
    <source>
        <dbReference type="ARBA" id="ARBA00022898"/>
    </source>
</evidence>
<dbReference type="InterPro" id="IPR016454">
    <property type="entry name" value="Cysteine_dSase"/>
</dbReference>
<evidence type="ECO:0000256" key="8">
    <source>
        <dbReference type="ARBA" id="ARBA00023014"/>
    </source>
</evidence>
<dbReference type="PANTHER" id="PTHR11601">
    <property type="entry name" value="CYSTEINE DESULFURYLASE FAMILY MEMBER"/>
    <property type="match status" value="1"/>
</dbReference>
<protein>
    <recommendedName>
        <fullName evidence="3">cysteine desulfurase</fullName>
        <ecNumber evidence="3">2.8.1.7</ecNumber>
    </recommendedName>
</protein>
<comment type="similarity">
    <text evidence="2">Belongs to the class-V pyridoxal-phosphate-dependent aminotransferase family. NifS/IscS subfamily.</text>
</comment>
<dbReference type="EC" id="2.8.1.7" evidence="3"/>
<keyword evidence="5" id="KW-0479">Metal-binding</keyword>
<dbReference type="Gene3D" id="3.90.1150.10">
    <property type="entry name" value="Aspartate Aminotransferase, domain 1"/>
    <property type="match status" value="1"/>
</dbReference>
<evidence type="ECO:0000256" key="5">
    <source>
        <dbReference type="ARBA" id="ARBA00022723"/>
    </source>
</evidence>
<dbReference type="InterPro" id="IPR015424">
    <property type="entry name" value="PyrdxlP-dep_Trfase"/>
</dbReference>
<dbReference type="PROSITE" id="PS00595">
    <property type="entry name" value="AA_TRANSFER_CLASS_5"/>
    <property type="match status" value="1"/>
</dbReference>
<dbReference type="InterPro" id="IPR000192">
    <property type="entry name" value="Aminotrans_V_dom"/>
</dbReference>
<keyword evidence="12" id="KW-0032">Aminotransferase</keyword>
<accession>A0ABV9VRB0</accession>
<evidence type="ECO:0000256" key="3">
    <source>
        <dbReference type="ARBA" id="ARBA00012239"/>
    </source>
</evidence>
<evidence type="ECO:0000259" key="11">
    <source>
        <dbReference type="Pfam" id="PF00266"/>
    </source>
</evidence>
<dbReference type="RefSeq" id="WP_380114807.1">
    <property type="nucleotide sequence ID" value="NZ_JBHSIU010000012.1"/>
</dbReference>
<keyword evidence="6" id="KW-0663">Pyridoxal phosphate</keyword>
<keyword evidence="7" id="KW-0408">Iron</keyword>
<comment type="caution">
    <text evidence="12">The sequence shown here is derived from an EMBL/GenBank/DDBJ whole genome shotgun (WGS) entry which is preliminary data.</text>
</comment>
<dbReference type="PANTHER" id="PTHR11601:SF34">
    <property type="entry name" value="CYSTEINE DESULFURASE"/>
    <property type="match status" value="1"/>
</dbReference>
<evidence type="ECO:0000256" key="7">
    <source>
        <dbReference type="ARBA" id="ARBA00023004"/>
    </source>
</evidence>
<sequence length="378" mass="40185">MTVYLDANATTPVDKRVADIVLSYFTEEYGNAGSRTHELGQTAKTAVSDARRQVAQVARCDTDEVIFTSGATEANNIALLGLAPEGRRTRRMHIVSTAIEHKAVLEPLERLAGEGFEVELIAPNASGQVSASAIAGAVREDTLLISMMAANNETGVVQPVLELCELLGEHPAYLHVDAAQAFGKLLPELRHSRIDLAAVSGHKVFAPKGVGALIARKRGYRRPPLTPLLVGGGQERGLRPGTLPVPLIAGLGLASELAVREHAERHAACLAYKANVLDGLAPLNPQIHGDPARTMPHVVNLSLPGLDSEAVMVAWRGLLAVSNGSACTSASYDPSHVLIAMALPDDSIRGALRLSWSHMTEPADWPEAVARLQDLLPL</sequence>
<dbReference type="GO" id="GO:0008483">
    <property type="term" value="F:transaminase activity"/>
    <property type="evidence" value="ECO:0007669"/>
    <property type="project" value="UniProtKB-KW"/>
</dbReference>
<keyword evidence="8" id="KW-0411">Iron-sulfur</keyword>
<dbReference type="InterPro" id="IPR015421">
    <property type="entry name" value="PyrdxlP-dep_Trfase_major"/>
</dbReference>
<proteinExistence type="inferred from homology"/>
<dbReference type="InterPro" id="IPR015422">
    <property type="entry name" value="PyrdxlP-dep_Trfase_small"/>
</dbReference>
<evidence type="ECO:0000256" key="9">
    <source>
        <dbReference type="ARBA" id="ARBA00050776"/>
    </source>
</evidence>
<evidence type="ECO:0000256" key="4">
    <source>
        <dbReference type="ARBA" id="ARBA00022679"/>
    </source>
</evidence>